<evidence type="ECO:0000256" key="1">
    <source>
        <dbReference type="SAM" id="MobiDB-lite"/>
    </source>
</evidence>
<feature type="region of interest" description="Disordered" evidence="1">
    <location>
        <begin position="1139"/>
        <end position="1162"/>
    </location>
</feature>
<feature type="compositionally biased region" description="Low complexity" evidence="1">
    <location>
        <begin position="655"/>
        <end position="665"/>
    </location>
</feature>
<feature type="compositionally biased region" description="Basic residues" evidence="1">
    <location>
        <begin position="1791"/>
        <end position="1800"/>
    </location>
</feature>
<feature type="signal peptide" evidence="2">
    <location>
        <begin position="1"/>
        <end position="22"/>
    </location>
</feature>
<reference evidence="4 5" key="1">
    <citation type="journal article" date="2018" name="Sci. Rep.">
        <title>Comparative analysis of the Pocillopora damicornis genome highlights role of immune system in coral evolution.</title>
        <authorList>
            <person name="Cunning R."/>
            <person name="Bay R.A."/>
            <person name="Gillette P."/>
            <person name="Baker A.C."/>
            <person name="Traylor-Knowles N."/>
        </authorList>
    </citation>
    <scope>NUCLEOTIDE SEQUENCE [LARGE SCALE GENOMIC DNA]</scope>
    <source>
        <strain evidence="4">RSMAS</strain>
        <tissue evidence="4">Whole animal</tissue>
    </source>
</reference>
<keyword evidence="5" id="KW-1185">Reference proteome</keyword>
<dbReference type="PROSITE" id="PS50228">
    <property type="entry name" value="SUEL_LECTIN"/>
    <property type="match status" value="2"/>
</dbReference>
<feature type="region of interest" description="Disordered" evidence="1">
    <location>
        <begin position="390"/>
        <end position="423"/>
    </location>
</feature>
<evidence type="ECO:0000313" key="5">
    <source>
        <dbReference type="Proteomes" id="UP000275408"/>
    </source>
</evidence>
<dbReference type="CDD" id="cd22823">
    <property type="entry name" value="Gal_Rha_Lectin"/>
    <property type="match status" value="2"/>
</dbReference>
<feature type="region of interest" description="Disordered" evidence="1">
    <location>
        <begin position="709"/>
        <end position="733"/>
    </location>
</feature>
<organism evidence="4 5">
    <name type="scientific">Pocillopora damicornis</name>
    <name type="common">Cauliflower coral</name>
    <name type="synonym">Millepora damicornis</name>
    <dbReference type="NCBI Taxonomy" id="46731"/>
    <lineage>
        <taxon>Eukaryota</taxon>
        <taxon>Metazoa</taxon>
        <taxon>Cnidaria</taxon>
        <taxon>Anthozoa</taxon>
        <taxon>Hexacorallia</taxon>
        <taxon>Scleractinia</taxon>
        <taxon>Astrocoeniina</taxon>
        <taxon>Pocilloporidae</taxon>
        <taxon>Pocillopora</taxon>
    </lineage>
</organism>
<keyword evidence="2" id="KW-0732">Signal</keyword>
<feature type="compositionally biased region" description="Low complexity" evidence="1">
    <location>
        <begin position="1140"/>
        <end position="1160"/>
    </location>
</feature>
<comment type="caution">
    <text evidence="4">The sequence shown here is derived from an EMBL/GenBank/DDBJ whole genome shotgun (WGS) entry which is preliminary data.</text>
</comment>
<feature type="chain" id="PRO_5017972425" description="SUEL-type lectin domain-containing protein" evidence="2">
    <location>
        <begin position="23"/>
        <end position="1863"/>
    </location>
</feature>
<feature type="region of interest" description="Disordered" evidence="1">
    <location>
        <begin position="1622"/>
        <end position="1681"/>
    </location>
</feature>
<dbReference type="InterPro" id="IPR043159">
    <property type="entry name" value="Lectin_gal-bd_sf"/>
</dbReference>
<dbReference type="Gene3D" id="2.60.120.740">
    <property type="match status" value="2"/>
</dbReference>
<feature type="region of interest" description="Disordered" evidence="1">
    <location>
        <begin position="1790"/>
        <end position="1812"/>
    </location>
</feature>
<dbReference type="InterPro" id="IPR000922">
    <property type="entry name" value="Lectin_gal-bd_dom"/>
</dbReference>
<sequence>MKKYLVTFVWLLSSLFIDRVESTGTLDQLSVRTATPGSSGSPRSEIDLETDKSVIICAGQNKSLECFSPGSTIAIEEAFWGRLSAEICPSEDGDPVTNCLSDPTTTPIVRNLCDDKEYCEIPARHNVLQPPGVKHCPGVNKYLAVKYTCMPEKRKFVLCNGETTELQCGQGWKIHIMSAYWGRDSPSTCPTPLGKFFTCANSASSILALKERCSGRESCIVTADDKHLTKDGNHCPGIDKYALISYRCQPPSDVVDLPNSDGEKQLLEASQQDTVRPLHSLLHLTPNAKTPFPAQRVGELNLSMLLPVPQYNHSDQLKPIFDFLGGQSDGKSKSSLGENLPVPKDSRPLLSNKKDTSTSAAQGGIGASSLAKHKGITLSRKLPVANLALNSEPGVGNSQESPTKKPEVISRVNPTSSMKSVSSNDANVHDVLNAISPLSKNSPSQTPLESSMKQSLNPQVSTSIEPFESLIKTFLTSKFGQTLSKSLLDSGRTEDSSYKNIMAQHFGSAVQASPPSVNKTPTNEHMIANLLSSLIHQSSGHGPASISAANKDNEQIATKGNDKMSSATISIGNKEFSLADLSKALNNDQEAPNELQGTKTEVQSSKESHKQRTKEKIRKLNEKIATLETLSDALDALTTRLSPEESQGENKQEEISPSSEEPVSSGRDRRRKHHTHHRRHHQSYEFTQDMNMIGSLLGWDTPDTEVEKETPLVRKKDEDSNSIEGINGNKGLSSKDLQTLQSKINQAIELAETAGRKNDSKRPTPSALLPLLLSGKLDEDVGAQTREEVATIHSSQGSSKGFLPATDKELQALQDILTRLIDNAMRKGTLKQLVKRWDKSGGPFADIARNISEYLKGNSKMKRPVTLLGVAKNFAGKGATVPSNLTSQLSKGAAGQNSRFNDIKTSALFTEAVNELLGALSKRHGLHRRNSTNRSSFVSTNTLVNFKGVLLGGRINKLPPPEDPLAVMESKVLAEILSGKQNKTLVKNSSGANKALNKDSSRIDLTHNNHTQLVQHPLGEQSKQKLSFSSYEKKNVSKSIRNNTLMDFMNSMEISERAKSLPKNAKPGNKHSKVSPHIDDLMTVIAASLLDLNEVKEGNSSKHKPLIKYDESGIDKFPNDHKISDFSSGDAILQAPTDHSANVTSNTSSSNRSSELNKSTKLPIKVTLQQNNTKDVLPNEKAKVTAGGTQKIDSGDQTVTLTLETLDDVPTPSQPPDETSTIQTGLRNNKVPHYLNVQSVVTLGKINATHAKDKEHSFTQRIIKEEPKVESDFTADTRKPEVALPSDDDGKLTTISASPELNPETEENTQKPSNPDLPLNLQMNAIGRIAGNTDQSSFTPADLSAALTSIPELSTGSLASNNGETKSFEDKVLPIASDLTLSTDSKSRETESIVSKVSPSNDYNSSLNKPSSTTITQGGDTTPTAAEIREISTSIKALLKVLNTYSKKLRLEGDQGEEASPKGTLPTSSSTVSKMNTSGTKVKEEELKKPWKTELPATKYTNNVYASFPVSSPTLPKYADSGVFENIQEQPRTEASNFNWNPAQERMRAQLPFDVSPTKTSLEPQMGAEQWRPGNEMNTIGEELKELNLPSIEDDPTVRAVQKMVADENALISQKRKAIQRVKPQVSSTAKSQPPGRLGVFSRNKIPKHRGHPRNSSLVEGKKNHKKFPSLDQSNKKMKKDARGRNIIAKLSNDTSSHHNTSIVGNITTPLPTPQRNVTHQNDKKFYIKKVIRKNTHYTKTMRNRDEIPGEPVNTHGLNDSAYELQDKWNIQKGPVHTNITSAGVSAALKSTKHGKRKGKTSADEKSYDGSHRTNAISNVKSVKKIAKGKLNIAVIKGIAPNINGTVLKQNHDKPSNVTSKIN</sequence>
<feature type="compositionally biased region" description="Low complexity" evidence="1">
    <location>
        <begin position="1413"/>
        <end position="1422"/>
    </location>
</feature>
<feature type="region of interest" description="Disordered" evidence="1">
    <location>
        <begin position="1253"/>
        <end position="1320"/>
    </location>
</feature>
<accession>A0A3M6T8M4</accession>
<dbReference type="PANTHER" id="PTHR46780">
    <property type="entry name" value="PROTEIN EVA-1"/>
    <property type="match status" value="1"/>
</dbReference>
<name>A0A3M6T8M4_POCDA</name>
<feature type="compositionally biased region" description="Basic and acidic residues" evidence="1">
    <location>
        <begin position="344"/>
        <end position="356"/>
    </location>
</feature>
<feature type="compositionally biased region" description="Basic residues" evidence="1">
    <location>
        <begin position="668"/>
        <end position="681"/>
    </location>
</feature>
<feature type="region of interest" description="Disordered" evidence="1">
    <location>
        <begin position="588"/>
        <end position="617"/>
    </location>
</feature>
<protein>
    <recommendedName>
        <fullName evidence="3">SUEL-type lectin domain-containing protein</fullName>
    </recommendedName>
</protein>
<evidence type="ECO:0000313" key="4">
    <source>
        <dbReference type="EMBL" id="RMX37756.1"/>
    </source>
</evidence>
<gene>
    <name evidence="4" type="ORF">pdam_00006583</name>
</gene>
<evidence type="ECO:0000259" key="3">
    <source>
        <dbReference type="PROSITE" id="PS50228"/>
    </source>
</evidence>
<proteinExistence type="predicted"/>
<feature type="compositionally biased region" description="Polar residues" evidence="1">
    <location>
        <begin position="1392"/>
        <end position="1412"/>
    </location>
</feature>
<feature type="compositionally biased region" description="Basic and acidic residues" evidence="1">
    <location>
        <begin position="1253"/>
        <end position="1281"/>
    </location>
</feature>
<evidence type="ECO:0000256" key="2">
    <source>
        <dbReference type="SAM" id="SignalP"/>
    </source>
</evidence>
<dbReference type="Pfam" id="PF02140">
    <property type="entry name" value="SUEL_Lectin"/>
    <property type="match status" value="2"/>
</dbReference>
<dbReference type="EMBL" id="RCHS01004086">
    <property type="protein sequence ID" value="RMX37756.1"/>
    <property type="molecule type" value="Genomic_DNA"/>
</dbReference>
<feature type="compositionally biased region" description="Basic and acidic residues" evidence="1">
    <location>
        <begin position="709"/>
        <end position="719"/>
    </location>
</feature>
<feature type="compositionally biased region" description="Polar residues" evidence="1">
    <location>
        <begin position="412"/>
        <end position="423"/>
    </location>
</feature>
<feature type="region of interest" description="Disordered" evidence="1">
    <location>
        <begin position="331"/>
        <end position="366"/>
    </location>
</feature>
<feature type="compositionally biased region" description="Basic and acidic residues" evidence="1">
    <location>
        <begin position="1801"/>
        <end position="1812"/>
    </location>
</feature>
<dbReference type="OrthoDB" id="1100386at2759"/>
<feature type="region of interest" description="Disordered" evidence="1">
    <location>
        <begin position="1382"/>
        <end position="1422"/>
    </location>
</feature>
<dbReference type="Proteomes" id="UP000275408">
    <property type="component" value="Unassembled WGS sequence"/>
</dbReference>
<feature type="compositionally biased region" description="Polar residues" evidence="1">
    <location>
        <begin position="588"/>
        <end position="603"/>
    </location>
</feature>
<feature type="domain" description="SUEL-type lectin" evidence="3">
    <location>
        <begin position="158"/>
        <end position="249"/>
    </location>
</feature>
<feature type="region of interest" description="Disordered" evidence="1">
    <location>
        <begin position="1453"/>
        <end position="1487"/>
    </location>
</feature>
<feature type="compositionally biased region" description="Polar residues" evidence="1">
    <location>
        <begin position="1465"/>
        <end position="1480"/>
    </location>
</feature>
<feature type="domain" description="SUEL-type lectin" evidence="3">
    <location>
        <begin position="56"/>
        <end position="150"/>
    </location>
</feature>
<feature type="region of interest" description="Disordered" evidence="1">
    <location>
        <begin position="640"/>
        <end position="686"/>
    </location>
</feature>
<dbReference type="GO" id="GO:0030246">
    <property type="term" value="F:carbohydrate binding"/>
    <property type="evidence" value="ECO:0007669"/>
    <property type="project" value="InterPro"/>
</dbReference>